<dbReference type="Proteomes" id="UP000177269">
    <property type="component" value="Unassembled WGS sequence"/>
</dbReference>
<organism evidence="1 2">
    <name type="scientific">Candidatus Taylorbacteria bacterium RIFCSPLOWO2_12_FULL_43_20</name>
    <dbReference type="NCBI Taxonomy" id="1802332"/>
    <lineage>
        <taxon>Bacteria</taxon>
        <taxon>Candidatus Tayloriibacteriota</taxon>
    </lineage>
</organism>
<sequence>MFSFLGGQKKYLTVLFEISSGSVTTFLFNTDSAMDSAKLILKKSFAVPTAEVASADGIKRGILKALKESAVATENAIDYLTVQRSRLHKQKIKNCYVALSSPWYISQTKVIRSPKEESFTVSPKFLADLVEVEKNRIISSLDKGRQLDNLKDKASALESHIMRVKLNGYTTEKPMGKSAQFSELSVYLSVAPEEFTNKVIKTVNGVFGGVSVEFATFPYVLYEAVSIADPSVTHYLLIDVREEITELTLVKKGIIFETYTIPCGTGYFIRKIAESMNTLPAVAHSMLRICYEGKSEPNVKNEINEALSKAEEWPNYMEKAFKYFAEEYFLPSKIRIESDPVFTEPLTDIILKKAFRQFPSDMESYKIEKVSDIVKKDVISGMKSTNQFTSSHTKLFVAKELQGENAIA</sequence>
<protein>
    <recommendedName>
        <fullName evidence="3">SHS2 domain-containing protein</fullName>
    </recommendedName>
</protein>
<evidence type="ECO:0000313" key="1">
    <source>
        <dbReference type="EMBL" id="OHA41476.1"/>
    </source>
</evidence>
<dbReference type="EMBL" id="MHSK01000032">
    <property type="protein sequence ID" value="OHA41476.1"/>
    <property type="molecule type" value="Genomic_DNA"/>
</dbReference>
<evidence type="ECO:0000313" key="2">
    <source>
        <dbReference type="Proteomes" id="UP000177269"/>
    </source>
</evidence>
<name>A0A1G2NZF4_9BACT</name>
<evidence type="ECO:0008006" key="3">
    <source>
        <dbReference type="Google" id="ProtNLM"/>
    </source>
</evidence>
<proteinExistence type="predicted"/>
<gene>
    <name evidence="1" type="ORF">A3G52_00815</name>
</gene>
<dbReference type="AlphaFoldDB" id="A0A1G2NZF4"/>
<accession>A0A1G2NZF4</accession>
<comment type="caution">
    <text evidence="1">The sequence shown here is derived from an EMBL/GenBank/DDBJ whole genome shotgun (WGS) entry which is preliminary data.</text>
</comment>
<reference evidence="1 2" key="1">
    <citation type="journal article" date="2016" name="Nat. Commun.">
        <title>Thousands of microbial genomes shed light on interconnected biogeochemical processes in an aquifer system.</title>
        <authorList>
            <person name="Anantharaman K."/>
            <person name="Brown C.T."/>
            <person name="Hug L.A."/>
            <person name="Sharon I."/>
            <person name="Castelle C.J."/>
            <person name="Probst A.J."/>
            <person name="Thomas B.C."/>
            <person name="Singh A."/>
            <person name="Wilkins M.J."/>
            <person name="Karaoz U."/>
            <person name="Brodie E.L."/>
            <person name="Williams K.H."/>
            <person name="Hubbard S.S."/>
            <person name="Banfield J.F."/>
        </authorList>
    </citation>
    <scope>NUCLEOTIDE SEQUENCE [LARGE SCALE GENOMIC DNA]</scope>
</reference>